<evidence type="ECO:0000256" key="2">
    <source>
        <dbReference type="ARBA" id="ARBA00022598"/>
    </source>
</evidence>
<dbReference type="EMBL" id="CAEZXT010000066">
    <property type="protein sequence ID" value="CAB4703461.1"/>
    <property type="molecule type" value="Genomic_DNA"/>
</dbReference>
<gene>
    <name evidence="6" type="ORF">UFOPK1773_00582</name>
    <name evidence="7" type="ORF">UFOPK2288_00985</name>
    <name evidence="8" type="ORF">UFOPK2589_00956</name>
    <name evidence="9" type="ORF">UFOPK2931_00749</name>
</gene>
<keyword evidence="4" id="KW-0067">ATP-binding</keyword>
<dbReference type="InterPro" id="IPR045851">
    <property type="entry name" value="AMP-bd_C_sf"/>
</dbReference>
<dbReference type="EMBL" id="CAEZZZ010000041">
    <property type="protein sequence ID" value="CAB4780442.1"/>
    <property type="molecule type" value="Genomic_DNA"/>
</dbReference>
<dbReference type="InterPro" id="IPR005914">
    <property type="entry name" value="Acac_CoA_synth"/>
</dbReference>
<dbReference type="GO" id="GO:0005524">
    <property type="term" value="F:ATP binding"/>
    <property type="evidence" value="ECO:0007669"/>
    <property type="project" value="UniProtKB-KW"/>
</dbReference>
<evidence type="ECO:0000313" key="8">
    <source>
        <dbReference type="EMBL" id="CAB4703461.1"/>
    </source>
</evidence>
<dbReference type="Pfam" id="PF00501">
    <property type="entry name" value="AMP-binding"/>
    <property type="match status" value="1"/>
</dbReference>
<evidence type="ECO:0000256" key="3">
    <source>
        <dbReference type="ARBA" id="ARBA00022741"/>
    </source>
</evidence>
<dbReference type="PROSITE" id="PS00455">
    <property type="entry name" value="AMP_BINDING"/>
    <property type="match status" value="1"/>
</dbReference>
<proteinExistence type="inferred from homology"/>
<dbReference type="Gene3D" id="3.30.300.30">
    <property type="match status" value="1"/>
</dbReference>
<dbReference type="NCBIfam" id="NF002937">
    <property type="entry name" value="PRK03584.1"/>
    <property type="match status" value="1"/>
</dbReference>
<keyword evidence="2" id="KW-0436">Ligase</keyword>
<evidence type="ECO:0000256" key="1">
    <source>
        <dbReference type="ARBA" id="ARBA00006432"/>
    </source>
</evidence>
<dbReference type="NCBIfam" id="TIGR01217">
    <property type="entry name" value="ac_ac_CoA_syn"/>
    <property type="match status" value="1"/>
</dbReference>
<dbReference type="PANTHER" id="PTHR42921">
    <property type="entry name" value="ACETOACETYL-COA SYNTHETASE"/>
    <property type="match status" value="1"/>
</dbReference>
<dbReference type="Gene3D" id="3.40.50.12780">
    <property type="entry name" value="N-terminal domain of ligase-like"/>
    <property type="match status" value="1"/>
</dbReference>
<name>A0A6J6W5P3_9ZZZZ</name>
<evidence type="ECO:0000313" key="9">
    <source>
        <dbReference type="EMBL" id="CAB4780442.1"/>
    </source>
</evidence>
<evidence type="ECO:0000256" key="4">
    <source>
        <dbReference type="ARBA" id="ARBA00022840"/>
    </source>
</evidence>
<dbReference type="InterPro" id="IPR020845">
    <property type="entry name" value="AMP-binding_CS"/>
</dbReference>
<evidence type="ECO:0000259" key="5">
    <source>
        <dbReference type="Pfam" id="PF00501"/>
    </source>
</evidence>
<feature type="domain" description="AMP-dependent synthetase/ligase" evidence="5">
    <location>
        <begin position="95"/>
        <end position="459"/>
    </location>
</feature>
<keyword evidence="3" id="KW-0547">Nucleotide-binding</keyword>
<accession>A0A6J6W5P3</accession>
<dbReference type="GO" id="GO:0006629">
    <property type="term" value="P:lipid metabolic process"/>
    <property type="evidence" value="ECO:0007669"/>
    <property type="project" value="InterPro"/>
</dbReference>
<dbReference type="SUPFAM" id="SSF56801">
    <property type="entry name" value="Acetyl-CoA synthetase-like"/>
    <property type="match status" value="1"/>
</dbReference>
<reference evidence="9" key="1">
    <citation type="submission" date="2020-05" db="EMBL/GenBank/DDBJ databases">
        <authorList>
            <person name="Chiriac C."/>
            <person name="Salcher M."/>
            <person name="Ghai R."/>
            <person name="Kavagutti S V."/>
        </authorList>
    </citation>
    <scope>NUCLEOTIDE SEQUENCE</scope>
</reference>
<dbReference type="PANTHER" id="PTHR42921:SF1">
    <property type="entry name" value="ACETOACETYL-COA SYNTHETASE"/>
    <property type="match status" value="1"/>
</dbReference>
<dbReference type="EMBL" id="CAEZUA010000028">
    <property type="protein sequence ID" value="CAB4587251.1"/>
    <property type="molecule type" value="Genomic_DNA"/>
</dbReference>
<dbReference type="AlphaFoldDB" id="A0A6J6W5P3"/>
<sequence>MTNAPLIWSPPESGTPLLKAFLEKTAQFHNGLDDLHRWSVESPDQFWSQVWDFSHVIGEKGTRAVVPSTLPASGFFPDATLSLAKNLLTKMSGVTAIEELKSTRSYSREELMQYVGNLVALFTKHGIHEGDRIVSILPVGIEVLTFALAGFESGAVIASASPEFGDAAIISRFSQLQPKVLIATTSYTWQGKDFDKNELIQAVVTALPSIELLILVGDTDDKQSYKVSTVKWLEIEESTKPLAFKHRPFDFPAYVLFTSGTTGAPKGLIHKSGGVLLKHHVEQGLHCDIRPGDRVMFYTTTGWMMWNWEISVLASGASLVLFDGSPSHPDVLALFRVAQKEKLTHLGVSARLLDVIKESNLTPASLGSFPDLRSIMVTGSPLSVSTAEWIAKEMGGNVLIAPFSGGTDLVGCFVGPNPLRPMYAGQMQGPILGNDIDVWSDEGKSCAPGVMGELVCKEPFPTVPLGIWGDKNGERFKATYFDTWPGIWRHGDLASWTEEGGVIIHGRSDATLNVGGVRIGTGEIYSALDDFPGVSACLAFTQPWQADERIVLLAVRNNDGTNDTELVNSIKAKIRLKCSPRHVPSQIYFVSDLPRTFNGKLSEIAVSDLAHGREVRNLGSLANPEVLTEISRLLGN</sequence>
<dbReference type="InterPro" id="IPR042099">
    <property type="entry name" value="ANL_N_sf"/>
</dbReference>
<evidence type="ECO:0000313" key="6">
    <source>
        <dbReference type="EMBL" id="CAB4587251.1"/>
    </source>
</evidence>
<dbReference type="EMBL" id="CAEZWS010000057">
    <property type="protein sequence ID" value="CAB4670009.1"/>
    <property type="molecule type" value="Genomic_DNA"/>
</dbReference>
<dbReference type="InterPro" id="IPR000873">
    <property type="entry name" value="AMP-dep_synth/lig_dom"/>
</dbReference>
<dbReference type="GO" id="GO:0030729">
    <property type="term" value="F:acetoacetate-CoA ligase activity"/>
    <property type="evidence" value="ECO:0007669"/>
    <property type="project" value="InterPro"/>
</dbReference>
<evidence type="ECO:0000313" key="7">
    <source>
        <dbReference type="EMBL" id="CAB4670009.1"/>
    </source>
</evidence>
<organism evidence="9">
    <name type="scientific">freshwater metagenome</name>
    <dbReference type="NCBI Taxonomy" id="449393"/>
    <lineage>
        <taxon>unclassified sequences</taxon>
        <taxon>metagenomes</taxon>
        <taxon>ecological metagenomes</taxon>
    </lineage>
</organism>
<comment type="similarity">
    <text evidence="1">Belongs to the ATP-dependent AMP-binding enzyme family.</text>
</comment>
<protein>
    <submittedName>
        <fullName evidence="9">Unannotated protein</fullName>
    </submittedName>
</protein>